<dbReference type="RefSeq" id="WP_311333912.1">
    <property type="nucleotide sequence ID" value="NZ_JAVRHZ010000010.1"/>
</dbReference>
<dbReference type="SUPFAM" id="SSF54631">
    <property type="entry name" value="CBS-domain pair"/>
    <property type="match status" value="1"/>
</dbReference>
<feature type="domain" description="CBS" evidence="1">
    <location>
        <begin position="69"/>
        <end position="115"/>
    </location>
</feature>
<proteinExistence type="predicted"/>
<dbReference type="Gene3D" id="3.10.580.10">
    <property type="entry name" value="CBS-domain"/>
    <property type="match status" value="1"/>
</dbReference>
<dbReference type="Pfam" id="PF00571">
    <property type="entry name" value="CBS"/>
    <property type="match status" value="1"/>
</dbReference>
<name>A0ABU2YGQ2_9FLAO</name>
<keyword evidence="3" id="KW-1185">Reference proteome</keyword>
<reference evidence="2 3" key="1">
    <citation type="submission" date="2023-09" db="EMBL/GenBank/DDBJ databases">
        <authorList>
            <person name="Rey-Velasco X."/>
        </authorList>
    </citation>
    <scope>NUCLEOTIDE SEQUENCE [LARGE SCALE GENOMIC DNA]</scope>
    <source>
        <strain evidence="2 3">W242</strain>
    </source>
</reference>
<dbReference type="Proteomes" id="UP001254488">
    <property type="component" value="Unassembled WGS sequence"/>
</dbReference>
<dbReference type="EMBL" id="JAVRHZ010000010">
    <property type="protein sequence ID" value="MDT0556967.1"/>
    <property type="molecule type" value="Genomic_DNA"/>
</dbReference>
<gene>
    <name evidence="2" type="ORF">RM538_13205</name>
</gene>
<dbReference type="InterPro" id="IPR000644">
    <property type="entry name" value="CBS_dom"/>
</dbReference>
<accession>A0ABU2YGQ2</accession>
<sequence length="218" mass="25081">MNLQDYIINDITPFNVDASIKEVQVVFNQLTYSHVPVKKDGIYLGCINETDAYCFEGENTLQDYQYSLEPFFVRHTTNWLDVLEAFAQNNSNIMPVLGKDNKYIGYYELGDVMNLFNDTPFLSEAGGIIIVEKGIHDYSFSEICQIIESNDTKILGVFISKLENDIMQATIKIGHAGMNAIVQTFRRYSYNVVSSHEEDLFVDDLRKRSNYLDKYLNM</sequence>
<evidence type="ECO:0000259" key="1">
    <source>
        <dbReference type="Pfam" id="PF00571"/>
    </source>
</evidence>
<comment type="caution">
    <text evidence="2">The sequence shown here is derived from an EMBL/GenBank/DDBJ whole genome shotgun (WGS) entry which is preliminary data.</text>
</comment>
<evidence type="ECO:0000313" key="3">
    <source>
        <dbReference type="Proteomes" id="UP001254488"/>
    </source>
</evidence>
<evidence type="ECO:0000313" key="2">
    <source>
        <dbReference type="EMBL" id="MDT0556967.1"/>
    </source>
</evidence>
<protein>
    <submittedName>
        <fullName evidence="2">Acetoin utilization protein acuB</fullName>
    </submittedName>
</protein>
<dbReference type="InterPro" id="IPR046342">
    <property type="entry name" value="CBS_dom_sf"/>
</dbReference>
<organism evidence="2 3">
    <name type="scientific">Patiriisocius hiemis</name>
    <dbReference type="NCBI Taxonomy" id="3075604"/>
    <lineage>
        <taxon>Bacteria</taxon>
        <taxon>Pseudomonadati</taxon>
        <taxon>Bacteroidota</taxon>
        <taxon>Flavobacteriia</taxon>
        <taxon>Flavobacteriales</taxon>
        <taxon>Flavobacteriaceae</taxon>
        <taxon>Patiriisocius</taxon>
    </lineage>
</organism>